<dbReference type="PRINTS" id="PR00080">
    <property type="entry name" value="SDRFAMILY"/>
</dbReference>
<dbReference type="PANTHER" id="PTHR43157:SF31">
    <property type="entry name" value="PHOSPHATIDYLINOSITOL-GLYCAN BIOSYNTHESIS CLASS F PROTEIN"/>
    <property type="match status" value="1"/>
</dbReference>
<dbReference type="AlphaFoldDB" id="A0A1H3LJ82"/>
<dbReference type="Gene3D" id="3.40.50.720">
    <property type="entry name" value="NAD(P)-binding Rossmann-like Domain"/>
    <property type="match status" value="1"/>
</dbReference>
<dbReference type="PANTHER" id="PTHR43157">
    <property type="entry name" value="PHOSPHATIDYLINOSITOL-GLYCAN BIOSYNTHESIS CLASS F PROTEIN-RELATED"/>
    <property type="match status" value="1"/>
</dbReference>
<name>A0A1H3LJ82_9MICO</name>
<proteinExistence type="inferred from homology"/>
<reference evidence="3 4" key="1">
    <citation type="submission" date="2016-10" db="EMBL/GenBank/DDBJ databases">
        <authorList>
            <person name="de Groot N.N."/>
        </authorList>
    </citation>
    <scope>NUCLEOTIDE SEQUENCE [LARGE SCALE GENOMIC DNA]</scope>
    <source>
        <strain evidence="3 4">CGMCC 4.3491</strain>
    </source>
</reference>
<gene>
    <name evidence="3" type="ORF">SAMN05216554_1012</name>
</gene>
<evidence type="ECO:0000256" key="2">
    <source>
        <dbReference type="RuleBase" id="RU000363"/>
    </source>
</evidence>
<dbReference type="OrthoDB" id="3237043at2"/>
<dbReference type="InterPro" id="IPR036291">
    <property type="entry name" value="NAD(P)-bd_dom_sf"/>
</dbReference>
<dbReference type="SUPFAM" id="SSF51735">
    <property type="entry name" value="NAD(P)-binding Rossmann-fold domains"/>
    <property type="match status" value="1"/>
</dbReference>
<sequence>MSEDERRFSTVVLTGATSGIGEATAHRLSSPADRLVLLGPEPEPEVAAVLRGIRNTGSADVRYVPADFTSLADVVGAAQAVRALAPRIDVLINDAGVPGAPERSVTTDGFERTLQVNALAPALLTRLLVPALGPHARIVNVGSSAHHIERFDFADIDLAQGYTPVAAYGRAKLAMVTWSSLLAEEEAGTDVTVVALCPGLNDTPLSAAMMGRIGGPPSVGAARVLHAITADVPSGSYLENDRVVAPSAEVRDPENRERLARLYWTRLAPFARSGARA</sequence>
<evidence type="ECO:0000313" key="3">
    <source>
        <dbReference type="EMBL" id="SDY64532.1"/>
    </source>
</evidence>
<keyword evidence="1" id="KW-0560">Oxidoreductase</keyword>
<dbReference type="PRINTS" id="PR00081">
    <property type="entry name" value="GDHRDH"/>
</dbReference>
<evidence type="ECO:0000256" key="1">
    <source>
        <dbReference type="ARBA" id="ARBA00023002"/>
    </source>
</evidence>
<evidence type="ECO:0000313" key="4">
    <source>
        <dbReference type="Proteomes" id="UP000198891"/>
    </source>
</evidence>
<dbReference type="EMBL" id="FNPZ01000001">
    <property type="protein sequence ID" value="SDY64532.1"/>
    <property type="molecule type" value="Genomic_DNA"/>
</dbReference>
<dbReference type="RefSeq" id="WP_092549613.1">
    <property type="nucleotide sequence ID" value="NZ_FNPZ01000001.1"/>
</dbReference>
<accession>A0A1H3LJ82</accession>
<organism evidence="3 4">
    <name type="scientific">Herbiconiux ginsengi</name>
    <dbReference type="NCBI Taxonomy" id="381665"/>
    <lineage>
        <taxon>Bacteria</taxon>
        <taxon>Bacillati</taxon>
        <taxon>Actinomycetota</taxon>
        <taxon>Actinomycetes</taxon>
        <taxon>Micrococcales</taxon>
        <taxon>Microbacteriaceae</taxon>
        <taxon>Herbiconiux</taxon>
    </lineage>
</organism>
<dbReference type="Proteomes" id="UP000198891">
    <property type="component" value="Unassembled WGS sequence"/>
</dbReference>
<dbReference type="GO" id="GO:0016491">
    <property type="term" value="F:oxidoreductase activity"/>
    <property type="evidence" value="ECO:0007669"/>
    <property type="project" value="UniProtKB-KW"/>
</dbReference>
<dbReference type="InterPro" id="IPR002347">
    <property type="entry name" value="SDR_fam"/>
</dbReference>
<comment type="similarity">
    <text evidence="2">Belongs to the short-chain dehydrogenases/reductases (SDR) family.</text>
</comment>
<protein>
    <submittedName>
        <fullName evidence="3">NAD(P)-dependent dehydrogenase, short-chain alcohol dehydrogenase family</fullName>
    </submittedName>
</protein>
<keyword evidence="4" id="KW-1185">Reference proteome</keyword>
<dbReference type="STRING" id="381665.SAMN05216554_1012"/>
<dbReference type="Pfam" id="PF00106">
    <property type="entry name" value="adh_short"/>
    <property type="match status" value="1"/>
</dbReference>